<evidence type="ECO:0000313" key="2">
    <source>
        <dbReference type="Proteomes" id="UP000694864"/>
    </source>
</evidence>
<reference evidence="3" key="2">
    <citation type="submission" date="2025-08" db="UniProtKB">
        <authorList>
            <consortium name="RefSeq"/>
        </authorList>
    </citation>
    <scope>IDENTIFICATION</scope>
    <source>
        <tissue evidence="3">Leaf</tissue>
    </source>
</reference>
<keyword evidence="2" id="KW-1185">Reference proteome</keyword>
<organism evidence="2 3">
    <name type="scientific">Camelina sativa</name>
    <name type="common">False flax</name>
    <name type="synonym">Myagrum sativum</name>
    <dbReference type="NCBI Taxonomy" id="90675"/>
    <lineage>
        <taxon>Eukaryota</taxon>
        <taxon>Viridiplantae</taxon>
        <taxon>Streptophyta</taxon>
        <taxon>Embryophyta</taxon>
        <taxon>Tracheophyta</taxon>
        <taxon>Spermatophyta</taxon>
        <taxon>Magnoliopsida</taxon>
        <taxon>eudicotyledons</taxon>
        <taxon>Gunneridae</taxon>
        <taxon>Pentapetalae</taxon>
        <taxon>rosids</taxon>
        <taxon>malvids</taxon>
        <taxon>Brassicales</taxon>
        <taxon>Brassicaceae</taxon>
        <taxon>Camelineae</taxon>
        <taxon>Camelina</taxon>
    </lineage>
</organism>
<dbReference type="RefSeq" id="XP_019086300.1">
    <property type="nucleotide sequence ID" value="XM_019230755.1"/>
</dbReference>
<dbReference type="InterPro" id="IPR013103">
    <property type="entry name" value="RVT_2"/>
</dbReference>
<dbReference type="GeneID" id="109126867"/>
<reference evidence="2" key="1">
    <citation type="journal article" date="2014" name="Nat. Commun.">
        <title>The emerging biofuel crop Camelina sativa retains a highly undifferentiated hexaploid genome structure.</title>
        <authorList>
            <person name="Kagale S."/>
            <person name="Koh C."/>
            <person name="Nixon J."/>
            <person name="Bollina V."/>
            <person name="Clarke W.E."/>
            <person name="Tuteja R."/>
            <person name="Spillane C."/>
            <person name="Robinson S.J."/>
            <person name="Links M.G."/>
            <person name="Clarke C."/>
            <person name="Higgins E.E."/>
            <person name="Huebert T."/>
            <person name="Sharpe A.G."/>
            <person name="Parkin I.A."/>
        </authorList>
    </citation>
    <scope>NUCLEOTIDE SEQUENCE [LARGE SCALE GENOMIC DNA]</scope>
    <source>
        <strain evidence="2">cv. DH55</strain>
    </source>
</reference>
<gene>
    <name evidence="3" type="primary">LOC109126867</name>
</gene>
<dbReference type="Proteomes" id="UP000694864">
    <property type="component" value="Chromosome 2"/>
</dbReference>
<name>A0ABM1QHR2_CAMSA</name>
<accession>A0ABM1QHR2</accession>
<feature type="domain" description="Reverse transcriptase Ty1/copia-type" evidence="1">
    <location>
        <begin position="74"/>
        <end position="133"/>
    </location>
</feature>
<proteinExistence type="predicted"/>
<evidence type="ECO:0000259" key="1">
    <source>
        <dbReference type="Pfam" id="PF07727"/>
    </source>
</evidence>
<sequence length="149" mass="16770">MTDSDDEEQPAPIVNDHSMITKGKDGIRKPNPRYALMSHKVSYPEPKTVVAVALKHPGWTGAMGEEMYTCKEVNTWSLVPPEPDMHVLGSKWVFHTKLNVDGTLDKLKARLVAKGFDQEEGIDYFETYSPIVRTLTEWCFTLQSVTTGN</sequence>
<dbReference type="Pfam" id="PF07727">
    <property type="entry name" value="RVT_2"/>
    <property type="match status" value="1"/>
</dbReference>
<evidence type="ECO:0000313" key="3">
    <source>
        <dbReference type="RefSeq" id="XP_019086300.1"/>
    </source>
</evidence>
<protein>
    <submittedName>
        <fullName evidence="3">Uncharacterized protein LOC109126867</fullName>
    </submittedName>
</protein>